<dbReference type="EMBL" id="JRNQ01000003">
    <property type="protein sequence ID" value="KGF45834.1"/>
    <property type="molecule type" value="Genomic_DNA"/>
</dbReference>
<name>A0A096CKP0_9BACT</name>
<sequence length="139" mass="16444">MMLVTKNIIIFEKNILMSKSQISYNTPRFFFSAFFLLFAISPFFEENDMYYYINFSLSMICFEIAVISVILYLTKNKEDFFKNLTSKSPFIYIDVIISILALIISFWLHASYKVWIFFLILNTFNLMISVAGSKRSKKH</sequence>
<dbReference type="RefSeq" id="WP_036865791.1">
    <property type="nucleotide sequence ID" value="NZ_JRNQ01000003.1"/>
</dbReference>
<proteinExistence type="predicted"/>
<feature type="transmembrane region" description="Helical" evidence="1">
    <location>
        <begin position="50"/>
        <end position="74"/>
    </location>
</feature>
<evidence type="ECO:0000313" key="2">
    <source>
        <dbReference type="EMBL" id="KGF45834.1"/>
    </source>
</evidence>
<feature type="transmembrane region" description="Helical" evidence="1">
    <location>
        <begin position="26"/>
        <end position="44"/>
    </location>
</feature>
<keyword evidence="1" id="KW-0472">Membrane</keyword>
<evidence type="ECO:0000256" key="1">
    <source>
        <dbReference type="SAM" id="Phobius"/>
    </source>
</evidence>
<dbReference type="Proteomes" id="UP000029525">
    <property type="component" value="Unassembled WGS sequence"/>
</dbReference>
<feature type="transmembrane region" description="Helical" evidence="1">
    <location>
        <begin position="90"/>
        <end position="108"/>
    </location>
</feature>
<keyword evidence="1" id="KW-1133">Transmembrane helix</keyword>
<feature type="transmembrane region" description="Helical" evidence="1">
    <location>
        <begin position="114"/>
        <end position="133"/>
    </location>
</feature>
<keyword evidence="1" id="KW-0812">Transmembrane</keyword>
<dbReference type="AlphaFoldDB" id="A0A096CKP0"/>
<accession>A0A096CKP0</accession>
<evidence type="ECO:0000313" key="3">
    <source>
        <dbReference type="Proteomes" id="UP000029525"/>
    </source>
</evidence>
<reference evidence="2 3" key="1">
    <citation type="submission" date="2014-07" db="EMBL/GenBank/DDBJ databases">
        <authorList>
            <person name="McCorrison J."/>
            <person name="Sanka R."/>
            <person name="Torralba M."/>
            <person name="Gillis M."/>
            <person name="Haft D.H."/>
            <person name="Methe B."/>
            <person name="Sutton G."/>
            <person name="Nelson K.E."/>
        </authorList>
    </citation>
    <scope>NUCLEOTIDE SEQUENCE [LARGE SCALE GENOMIC DNA]</scope>
    <source>
        <strain evidence="2 3">DNF00320</strain>
    </source>
</reference>
<organism evidence="2 3">
    <name type="scientific">Prevotella bivia DNF00320</name>
    <dbReference type="NCBI Taxonomy" id="1401068"/>
    <lineage>
        <taxon>Bacteria</taxon>
        <taxon>Pseudomonadati</taxon>
        <taxon>Bacteroidota</taxon>
        <taxon>Bacteroidia</taxon>
        <taxon>Bacteroidales</taxon>
        <taxon>Prevotellaceae</taxon>
        <taxon>Prevotella</taxon>
    </lineage>
</organism>
<gene>
    <name evidence="2" type="ORF">HMPREF0647_00770</name>
</gene>
<protein>
    <submittedName>
        <fullName evidence="2">Uncharacterized protein</fullName>
    </submittedName>
</protein>
<comment type="caution">
    <text evidence="2">The sequence shown here is derived from an EMBL/GenBank/DDBJ whole genome shotgun (WGS) entry which is preliminary data.</text>
</comment>